<keyword evidence="3" id="KW-1185">Reference proteome</keyword>
<reference evidence="2 3" key="1">
    <citation type="submission" date="2019-10" db="EMBL/GenBank/DDBJ databases">
        <title>Glaciimonas soli sp. nov., a psychrophilic bacterium isolated from the forest soil of a high elevation mountain in Taiwan.</title>
        <authorList>
            <person name="Wang L.-T."/>
            <person name="Shieh W.Y."/>
        </authorList>
    </citation>
    <scope>NUCLEOTIDE SEQUENCE [LARGE SCALE GENOMIC DNA]</scope>
    <source>
        <strain evidence="2 3">GS1</strain>
    </source>
</reference>
<dbReference type="RefSeq" id="WP_153232834.1">
    <property type="nucleotide sequence ID" value="NZ_WINI01000001.1"/>
</dbReference>
<name>A0A843YPK6_9BURK</name>
<evidence type="ECO:0000313" key="2">
    <source>
        <dbReference type="EMBL" id="MQQ99231.1"/>
    </source>
</evidence>
<proteinExistence type="predicted"/>
<dbReference type="GO" id="GO:0016787">
    <property type="term" value="F:hydrolase activity"/>
    <property type="evidence" value="ECO:0007669"/>
    <property type="project" value="UniProtKB-KW"/>
</dbReference>
<keyword evidence="1" id="KW-0378">Hydrolase</keyword>
<dbReference type="InterPro" id="IPR013078">
    <property type="entry name" value="His_Pase_superF_clade-1"/>
</dbReference>
<organism evidence="2 3">
    <name type="scientific">Glaciimonas soli</name>
    <dbReference type="NCBI Taxonomy" id="2590999"/>
    <lineage>
        <taxon>Bacteria</taxon>
        <taxon>Pseudomonadati</taxon>
        <taxon>Pseudomonadota</taxon>
        <taxon>Betaproteobacteria</taxon>
        <taxon>Burkholderiales</taxon>
        <taxon>Oxalobacteraceae</taxon>
        <taxon>Glaciimonas</taxon>
    </lineage>
</organism>
<sequence>MAEFYLVRHGQASFGTDDYDRLSSLGKQQSFWLGQYFAERGMQFDSVIIGTQLRHRQTAEQICRGMAYAPIFTEHAGLNEYDFHALYNALGEDHVALKRLASGDKRDFYKGLKQVLQLWTLDQLMGALPESWEDFTQRVNDARHFIQHCGAQRVLVVSSGGPIGMMSRLVLEAPANIAIELNLQIKNSSFSHYFFNEQSVKLASFNNIPHLDQLERLDAITYG</sequence>
<comment type="caution">
    <text evidence="2">The sequence shown here is derived from an EMBL/GenBank/DDBJ whole genome shotgun (WGS) entry which is preliminary data.</text>
</comment>
<dbReference type="Pfam" id="PF00300">
    <property type="entry name" value="His_Phos_1"/>
    <property type="match status" value="1"/>
</dbReference>
<dbReference type="InterPro" id="IPR051021">
    <property type="entry name" value="Mito_Ser/Thr_phosphatase"/>
</dbReference>
<evidence type="ECO:0000256" key="1">
    <source>
        <dbReference type="ARBA" id="ARBA00022801"/>
    </source>
</evidence>
<dbReference type="Proteomes" id="UP000451565">
    <property type="component" value="Unassembled WGS sequence"/>
</dbReference>
<dbReference type="SUPFAM" id="SSF53254">
    <property type="entry name" value="Phosphoglycerate mutase-like"/>
    <property type="match status" value="1"/>
</dbReference>
<dbReference type="InterPro" id="IPR029033">
    <property type="entry name" value="His_PPase_superfam"/>
</dbReference>
<dbReference type="PANTHER" id="PTHR20935:SF0">
    <property type="entry name" value="SERINE_THREONINE-PROTEIN PHOSPHATASE PGAM5, MITOCHONDRIAL"/>
    <property type="match status" value="1"/>
</dbReference>
<dbReference type="Gene3D" id="3.40.50.1240">
    <property type="entry name" value="Phosphoglycerate mutase-like"/>
    <property type="match status" value="1"/>
</dbReference>
<evidence type="ECO:0000313" key="3">
    <source>
        <dbReference type="Proteomes" id="UP000451565"/>
    </source>
</evidence>
<protein>
    <submittedName>
        <fullName evidence="2">Histidine phosphatase family protein</fullName>
    </submittedName>
</protein>
<dbReference type="CDD" id="cd07067">
    <property type="entry name" value="HP_PGM_like"/>
    <property type="match status" value="1"/>
</dbReference>
<dbReference type="EMBL" id="WINI01000001">
    <property type="protein sequence ID" value="MQQ99231.1"/>
    <property type="molecule type" value="Genomic_DNA"/>
</dbReference>
<dbReference type="PANTHER" id="PTHR20935">
    <property type="entry name" value="PHOSPHOGLYCERATE MUTASE-RELATED"/>
    <property type="match status" value="1"/>
</dbReference>
<dbReference type="OrthoDB" id="280692at2"/>
<dbReference type="SMART" id="SM00855">
    <property type="entry name" value="PGAM"/>
    <property type="match status" value="1"/>
</dbReference>
<gene>
    <name evidence="2" type="ORF">GEV47_00845</name>
</gene>
<accession>A0A843YPK6</accession>
<dbReference type="AlphaFoldDB" id="A0A843YPK6"/>